<feature type="transmembrane region" description="Helical" evidence="1">
    <location>
        <begin position="89"/>
        <end position="113"/>
    </location>
</feature>
<keyword evidence="1" id="KW-1133">Transmembrane helix</keyword>
<sequence>MVSTGVACLEAVRCSLLRHYSFIAWVDHGEGRWKSQLTRSMLISYISLVIHSHRHSPYTIFFKLESNMESNMYFLVTSQTENSKQLQPIWLIGWLCFNILLKMSIFVLEFYVIFTCRLIFSPSSALSCLFLQFICKTLAHAKIKVFLLLFVPKKISTCAVLQRRMPFAYLSSCWYM</sequence>
<keyword evidence="1" id="KW-0812">Transmembrane</keyword>
<protein>
    <submittedName>
        <fullName evidence="2">Uncharacterized protein</fullName>
    </submittedName>
</protein>
<evidence type="ECO:0000256" key="1">
    <source>
        <dbReference type="SAM" id="Phobius"/>
    </source>
</evidence>
<dbReference type="Proteomes" id="UP001417504">
    <property type="component" value="Unassembled WGS sequence"/>
</dbReference>
<evidence type="ECO:0000313" key="3">
    <source>
        <dbReference type="Proteomes" id="UP001417504"/>
    </source>
</evidence>
<evidence type="ECO:0000313" key="2">
    <source>
        <dbReference type="EMBL" id="KAK9138447.1"/>
    </source>
</evidence>
<name>A0AAP0JQS5_9MAGN</name>
<dbReference type="AlphaFoldDB" id="A0AAP0JQS5"/>
<keyword evidence="1" id="KW-0472">Membrane</keyword>
<reference evidence="2 3" key="1">
    <citation type="submission" date="2024-01" db="EMBL/GenBank/DDBJ databases">
        <title>Genome assemblies of Stephania.</title>
        <authorList>
            <person name="Yang L."/>
        </authorList>
    </citation>
    <scope>NUCLEOTIDE SEQUENCE [LARGE SCALE GENOMIC DNA]</scope>
    <source>
        <strain evidence="2">QJT</strain>
        <tissue evidence="2">Leaf</tissue>
    </source>
</reference>
<keyword evidence="3" id="KW-1185">Reference proteome</keyword>
<gene>
    <name evidence="2" type="ORF">Sjap_009041</name>
</gene>
<comment type="caution">
    <text evidence="2">The sequence shown here is derived from an EMBL/GenBank/DDBJ whole genome shotgun (WGS) entry which is preliminary data.</text>
</comment>
<proteinExistence type="predicted"/>
<organism evidence="2 3">
    <name type="scientific">Stephania japonica</name>
    <dbReference type="NCBI Taxonomy" id="461633"/>
    <lineage>
        <taxon>Eukaryota</taxon>
        <taxon>Viridiplantae</taxon>
        <taxon>Streptophyta</taxon>
        <taxon>Embryophyta</taxon>
        <taxon>Tracheophyta</taxon>
        <taxon>Spermatophyta</taxon>
        <taxon>Magnoliopsida</taxon>
        <taxon>Ranunculales</taxon>
        <taxon>Menispermaceae</taxon>
        <taxon>Menispermoideae</taxon>
        <taxon>Cissampelideae</taxon>
        <taxon>Stephania</taxon>
    </lineage>
</organism>
<accession>A0AAP0JQS5</accession>
<dbReference type="EMBL" id="JBBNAE010000003">
    <property type="protein sequence ID" value="KAK9138447.1"/>
    <property type="molecule type" value="Genomic_DNA"/>
</dbReference>